<feature type="transmembrane region" description="Helical" evidence="5">
    <location>
        <begin position="608"/>
        <end position="627"/>
    </location>
</feature>
<dbReference type="PANTHER" id="PTHR47804">
    <property type="entry name" value="60S RIBOSOMAL PROTEIN L19"/>
    <property type="match status" value="1"/>
</dbReference>
<dbReference type="PRINTS" id="PR02047">
    <property type="entry name" value="BREFELDNASP4"/>
</dbReference>
<dbReference type="PANTHER" id="PTHR47804:SF3">
    <property type="entry name" value="PROTEIN BRE4"/>
    <property type="match status" value="1"/>
</dbReference>
<dbReference type="Proteomes" id="UP000318582">
    <property type="component" value="Unassembled WGS sequence"/>
</dbReference>
<keyword evidence="2 5" id="KW-0812">Transmembrane</keyword>
<evidence type="ECO:0000256" key="1">
    <source>
        <dbReference type="ARBA" id="ARBA00004141"/>
    </source>
</evidence>
<evidence type="ECO:0000313" key="7">
    <source>
        <dbReference type="Proteomes" id="UP000318582"/>
    </source>
</evidence>
<feature type="transmembrane region" description="Helical" evidence="5">
    <location>
        <begin position="190"/>
        <end position="211"/>
    </location>
</feature>
<comment type="caution">
    <text evidence="6">The sequence shown here is derived from an EMBL/GenBank/DDBJ whole genome shotgun (WGS) entry which is preliminary data.</text>
</comment>
<keyword evidence="3 5" id="KW-1133">Transmembrane helix</keyword>
<dbReference type="InterPro" id="IPR023244">
    <property type="entry name" value="Brefeldin_A-sensitivity_4"/>
</dbReference>
<name>A0A507E3P3_9FUNG</name>
<dbReference type="GO" id="GO:0005886">
    <property type="term" value="C:plasma membrane"/>
    <property type="evidence" value="ECO:0007669"/>
    <property type="project" value="InterPro"/>
</dbReference>
<evidence type="ECO:0000256" key="3">
    <source>
        <dbReference type="ARBA" id="ARBA00022989"/>
    </source>
</evidence>
<feature type="transmembrane region" description="Helical" evidence="5">
    <location>
        <begin position="130"/>
        <end position="147"/>
    </location>
</feature>
<feature type="transmembrane region" description="Helical" evidence="5">
    <location>
        <begin position="697"/>
        <end position="714"/>
    </location>
</feature>
<dbReference type="GO" id="GO:0022857">
    <property type="term" value="F:transmembrane transporter activity"/>
    <property type="evidence" value="ECO:0007669"/>
    <property type="project" value="InterPro"/>
</dbReference>
<comment type="subcellular location">
    <subcellularLocation>
        <location evidence="1">Membrane</location>
        <topology evidence="1">Multi-pass membrane protein</topology>
    </subcellularLocation>
</comment>
<feature type="transmembrane region" description="Helical" evidence="5">
    <location>
        <begin position="585"/>
        <end position="601"/>
    </location>
</feature>
<dbReference type="InterPro" id="IPR006726">
    <property type="entry name" value="PHBA_efflux_AaeB/fusaric-R"/>
</dbReference>
<feature type="transmembrane region" description="Helical" evidence="5">
    <location>
        <begin position="91"/>
        <end position="110"/>
    </location>
</feature>
<keyword evidence="4 5" id="KW-0472">Membrane</keyword>
<dbReference type="AlphaFoldDB" id="A0A507E3P3"/>
<proteinExistence type="predicted"/>
<organism evidence="6 7">
    <name type="scientific">Powellomyces hirtus</name>
    <dbReference type="NCBI Taxonomy" id="109895"/>
    <lineage>
        <taxon>Eukaryota</taxon>
        <taxon>Fungi</taxon>
        <taxon>Fungi incertae sedis</taxon>
        <taxon>Chytridiomycota</taxon>
        <taxon>Chytridiomycota incertae sedis</taxon>
        <taxon>Chytridiomycetes</taxon>
        <taxon>Spizellomycetales</taxon>
        <taxon>Powellomycetaceae</taxon>
        <taxon>Powellomyces</taxon>
    </lineage>
</organism>
<dbReference type="STRING" id="109895.A0A507E3P3"/>
<evidence type="ECO:0000256" key="2">
    <source>
        <dbReference type="ARBA" id="ARBA00022692"/>
    </source>
</evidence>
<evidence type="ECO:0000256" key="4">
    <source>
        <dbReference type="ARBA" id="ARBA00023136"/>
    </source>
</evidence>
<evidence type="ECO:0000313" key="6">
    <source>
        <dbReference type="EMBL" id="TPX58693.1"/>
    </source>
</evidence>
<evidence type="ECO:0000256" key="5">
    <source>
        <dbReference type="SAM" id="Phobius"/>
    </source>
</evidence>
<keyword evidence="7" id="KW-1185">Reference proteome</keyword>
<gene>
    <name evidence="6" type="ORF">PhCBS80983_g02942</name>
</gene>
<dbReference type="Pfam" id="PF04632">
    <property type="entry name" value="FUSC"/>
    <property type="match status" value="1"/>
</dbReference>
<dbReference type="EMBL" id="QEAQ01000033">
    <property type="protein sequence ID" value="TPX58693.1"/>
    <property type="molecule type" value="Genomic_DNA"/>
</dbReference>
<feature type="transmembrane region" description="Helical" evidence="5">
    <location>
        <begin position="842"/>
        <end position="859"/>
    </location>
</feature>
<feature type="transmembrane region" description="Helical" evidence="5">
    <location>
        <begin position="658"/>
        <end position="677"/>
    </location>
</feature>
<dbReference type="InterPro" id="IPR052430">
    <property type="entry name" value="IVT-Associated"/>
</dbReference>
<reference evidence="6 7" key="1">
    <citation type="journal article" date="2019" name="Sci. Rep.">
        <title>Comparative genomics of chytrid fungi reveal insights into the obligate biotrophic and pathogenic lifestyle of Synchytrium endobioticum.</title>
        <authorList>
            <person name="van de Vossenberg B.T.L.H."/>
            <person name="Warris S."/>
            <person name="Nguyen H.D.T."/>
            <person name="van Gent-Pelzer M.P.E."/>
            <person name="Joly D.L."/>
            <person name="van de Geest H.C."/>
            <person name="Bonants P.J.M."/>
            <person name="Smith D.S."/>
            <person name="Levesque C.A."/>
            <person name="van der Lee T.A.J."/>
        </authorList>
    </citation>
    <scope>NUCLEOTIDE SEQUENCE [LARGE SCALE GENOMIC DNA]</scope>
    <source>
        <strain evidence="6 7">CBS 809.83</strain>
    </source>
</reference>
<protein>
    <submittedName>
        <fullName evidence="6">Uncharacterized protein</fullName>
    </submittedName>
</protein>
<sequence>MPEGLSADGPPPFVEHDATEPLIGQRLPQKSPTWSNHLRAVFDEHTVKASVTYLVAIALSLSQFSDRHFQGSCYLLAMAVLYFHPARTVGAMVEAMICCIVGLGIGFLIAKGCTAMAMYYEDTQRNELEAHAIAVGTLFITTFFVAFIRARWSRENPAIGTACTLTHFLTFVTITQISSKESLAVLPDNIARITLALLAGTVLSFIGCCVIHPQTASSVIRQDIAKGFNTLRSFFDMLARTFSLISESAPPSAPPTFTGNDENDTNAPLLRSESLETLHSAHEALENLLETHQAMLLRLDTSRFATFFEPTTSLHLHRRRYQKIFRSVERLSQHLAGLQSSITEVDKIITEDADNVALVEFITNMGPSLRQLVIICKQSLALLESLFAAPVPNASDAEVLLPALQNLFERLALAHQDFDESQRRVLVEIYHHVHEDVFLVFFFVFELMEFVKELMRLVSAVEALKREVIERREMGRLKWWWTTVWARNDEPRHARSPIQDRRAERTGRSVPDRRRFSKTLTITGMADIMDDIPVSEPWSHRLWSALASLKDFEARFAFKTAITVTLLSLPAFLDVTQNFFQEYRMHWSLSTFIVVMTPSVGGTNAAGVWRLFGTVAGAGMAVLSSVLFPGSPIGLFCMAALVCVPCMHIFLNTEYPMLGQISLITFTIIIFNDFSGALDPTTGEQYSIFEIAFRRGVSVTVGVVMGMFVSWYIWPFTARKALRLGLSGVIFDIGLLYSRLVGLFDSAKEPTRQDMHEFLEDELELRLSLARLRILLEDTAHEPRLRGPFPTDSYARLIDGCSHILNKLISMRSGMTVNGFARIRADFVTPVQPQRQKMIGTMLLYFYLISGALILRYPLPPQLPDAREARLNLIEAIRSLPVIQPREVGSQKDPAYIYYYAYVMGMDDIVRELEGLGSICIDLFGVMALGGIDDGWRDRWGDGD</sequence>
<accession>A0A507E3P3</accession>